<sequence length="1369" mass="142999">MALLGNIFARKNKSSRSIQNPPSSIYSQTTSEADSALSSPTAEYGTPDRPLPSIPNGKLALHPYDALRIQPPPKPPSKLRLFGRKKSSPTSSTLTHSTDLTDPPQPSYLGRASTGTASDGDVDTRRLRPPPSKSAIFAAYGDPYNALSTRSLPNDASLSSIDRALAPPPNPPKKSSFFHWKSSPSPSLKQPIVVDPPSPPPDSSFNLKSFRHIRAPSPTRPTSGANSSNVSLSAPIPRPRPRDPSVTPDSSQRISVAAFREAQARRSTAGSPVPSFRSPSPLPPPIPISDATRGRSSPLLQPPEPIPRPRSYAQTRANHARSAGHGVYSSDSDESEEPDEDSDDDGRKSSGIKSKGRAQSELGHGSSYASPSRRKNFTPGPRSQSAYVMSQLPQPYNNQSSLTVTTNAHSTQSNKGAYSTSLRARASVSTSALTPNAAAKRASILAAANPSPNGQPASRHAREASVQSNPAPRKGLADDDSRSSDSEDDAPLASLVPPRRPGSSMASHNGSNTSLGARSASGGQQKPLIDINELVKGPTKPLLKEDGFTTGATLLATRHPTTAEPPLPPVVSREPPTKFISPPSSPTRHSRDLSNSTILPPLPPPPSASPNPSSSSSDTWRPYPQSMVSAPAVPHSAVSGDWRPEYKRDMLSERLNRVVKQGASPSPNLAPSSPPTKEVSPIASPIALPPPPLATRTSSGSTSSTPSATTSGGHRRIVPTIIPQSTSPEPFADDLANLLGAGVRLIKRTEDSETEDESSEESDDEESTDGDEEDRPTPGQIAPIPIKRRTPPPAFSVTSRPKPKPPQPQQMTTAFSTATASSTSTSSASQSIAPPKADTTRKRSSTLIPTATSSSLFGGPPSWTTHTSSSSKPNSPLPSARDSLYSSGLGSSPGGDRAKPSPIAVPRQRSSTMVPLMAVSPVSPSPSMFPPTKPFAVRRNSPASSTGDSSSGRGAPMTPRDGSDIGSASGSASVSTRQERETRSNLKGANAKKEEWSGGVSGLGLSGVKGRNKRRSVSFEDDLQQELDAVGGADGVVSDSEARRRERRRSEAKAAIELGNVINGRGPIMDDDDEDDLPVNQARQARMGGVNPMMGMGMQGMQMGMPMGMNMNMNMGMPMMSSPGAGWNQQPMLSPAQFMPPQPTDPTLYMAHQQAMMFAKQAYQMAVAQQAMAAAADEWERGSTMGGSVYGGGGGGGSVYGGGMGMNGMRMGGSPGWSGSVIFPNDSRSMYGNPISSSRSDYGGGLGGGRGGDMWSSSKSSYGESFGPDRFNGKPNASNAGNSGSGGRSSKYAGGGGERERGGGGGNGGGASRQSGLFPPVPPIPQSERNTGAGSPGWNSARPRTTSQPGTPNRGVKRAPPPSSWKAGV</sequence>
<protein>
    <submittedName>
        <fullName evidence="1">Uncharacterized protein</fullName>
    </submittedName>
</protein>
<dbReference type="EMBL" id="ML208319">
    <property type="protein sequence ID" value="TFK70078.1"/>
    <property type="molecule type" value="Genomic_DNA"/>
</dbReference>
<evidence type="ECO:0000313" key="1">
    <source>
        <dbReference type="EMBL" id="TFK70078.1"/>
    </source>
</evidence>
<name>A0ACD3AWF0_9AGAR</name>
<accession>A0ACD3AWF0</accession>
<dbReference type="Proteomes" id="UP000308600">
    <property type="component" value="Unassembled WGS sequence"/>
</dbReference>
<proteinExistence type="predicted"/>
<keyword evidence="2" id="KW-1185">Reference proteome</keyword>
<reference evidence="1 2" key="1">
    <citation type="journal article" date="2019" name="Nat. Ecol. Evol.">
        <title>Megaphylogeny resolves global patterns of mushroom evolution.</title>
        <authorList>
            <person name="Varga T."/>
            <person name="Krizsan K."/>
            <person name="Foldi C."/>
            <person name="Dima B."/>
            <person name="Sanchez-Garcia M."/>
            <person name="Sanchez-Ramirez S."/>
            <person name="Szollosi G.J."/>
            <person name="Szarkandi J.G."/>
            <person name="Papp V."/>
            <person name="Albert L."/>
            <person name="Andreopoulos W."/>
            <person name="Angelini C."/>
            <person name="Antonin V."/>
            <person name="Barry K.W."/>
            <person name="Bougher N.L."/>
            <person name="Buchanan P."/>
            <person name="Buyck B."/>
            <person name="Bense V."/>
            <person name="Catcheside P."/>
            <person name="Chovatia M."/>
            <person name="Cooper J."/>
            <person name="Damon W."/>
            <person name="Desjardin D."/>
            <person name="Finy P."/>
            <person name="Geml J."/>
            <person name="Haridas S."/>
            <person name="Hughes K."/>
            <person name="Justo A."/>
            <person name="Karasinski D."/>
            <person name="Kautmanova I."/>
            <person name="Kiss B."/>
            <person name="Kocsube S."/>
            <person name="Kotiranta H."/>
            <person name="LaButti K.M."/>
            <person name="Lechner B.E."/>
            <person name="Liimatainen K."/>
            <person name="Lipzen A."/>
            <person name="Lukacs Z."/>
            <person name="Mihaltcheva S."/>
            <person name="Morgado L.N."/>
            <person name="Niskanen T."/>
            <person name="Noordeloos M.E."/>
            <person name="Ohm R.A."/>
            <person name="Ortiz-Santana B."/>
            <person name="Ovrebo C."/>
            <person name="Racz N."/>
            <person name="Riley R."/>
            <person name="Savchenko A."/>
            <person name="Shiryaev A."/>
            <person name="Soop K."/>
            <person name="Spirin V."/>
            <person name="Szebenyi C."/>
            <person name="Tomsovsky M."/>
            <person name="Tulloss R.E."/>
            <person name="Uehling J."/>
            <person name="Grigoriev I.V."/>
            <person name="Vagvolgyi C."/>
            <person name="Papp T."/>
            <person name="Martin F.M."/>
            <person name="Miettinen O."/>
            <person name="Hibbett D.S."/>
            <person name="Nagy L.G."/>
        </authorList>
    </citation>
    <scope>NUCLEOTIDE SEQUENCE [LARGE SCALE GENOMIC DNA]</scope>
    <source>
        <strain evidence="1 2">NL-1719</strain>
    </source>
</reference>
<gene>
    <name evidence="1" type="ORF">BDN72DRAFT_896768</name>
</gene>
<organism evidence="1 2">
    <name type="scientific">Pluteus cervinus</name>
    <dbReference type="NCBI Taxonomy" id="181527"/>
    <lineage>
        <taxon>Eukaryota</taxon>
        <taxon>Fungi</taxon>
        <taxon>Dikarya</taxon>
        <taxon>Basidiomycota</taxon>
        <taxon>Agaricomycotina</taxon>
        <taxon>Agaricomycetes</taxon>
        <taxon>Agaricomycetidae</taxon>
        <taxon>Agaricales</taxon>
        <taxon>Pluteineae</taxon>
        <taxon>Pluteaceae</taxon>
        <taxon>Pluteus</taxon>
    </lineage>
</organism>
<evidence type="ECO:0000313" key="2">
    <source>
        <dbReference type="Proteomes" id="UP000308600"/>
    </source>
</evidence>